<dbReference type="EC" id="3.6.4.12" evidence="11"/>
<keyword evidence="2" id="KW-0547">Nucleotide-binding</keyword>
<dbReference type="InterPro" id="IPR038726">
    <property type="entry name" value="PDDEXK_AddAB-type"/>
</dbReference>
<keyword evidence="12" id="KW-1185">Reference proteome</keyword>
<dbReference type="Gene3D" id="3.90.320.10">
    <property type="match status" value="1"/>
</dbReference>
<dbReference type="Proteomes" id="UP001162834">
    <property type="component" value="Chromosome"/>
</dbReference>
<keyword evidence="4 11" id="KW-0378">Hydrolase</keyword>
<dbReference type="GO" id="GO:0005524">
    <property type="term" value="F:ATP binding"/>
    <property type="evidence" value="ECO:0007669"/>
    <property type="project" value="UniProtKB-KW"/>
</dbReference>
<dbReference type="GO" id="GO:0006310">
    <property type="term" value="P:DNA recombination"/>
    <property type="evidence" value="ECO:0007669"/>
    <property type="project" value="TreeGrafter"/>
</dbReference>
<accession>A0A9E6Y0S4</accession>
<evidence type="ECO:0000256" key="1">
    <source>
        <dbReference type="ARBA" id="ARBA00022722"/>
    </source>
</evidence>
<keyword evidence="9" id="KW-0234">DNA repair</keyword>
<keyword evidence="7" id="KW-0067">ATP-binding</keyword>
<evidence type="ECO:0000256" key="3">
    <source>
        <dbReference type="ARBA" id="ARBA00022763"/>
    </source>
</evidence>
<dbReference type="KEGG" id="sbae:DSM104329_04262"/>
<evidence type="ECO:0000256" key="8">
    <source>
        <dbReference type="ARBA" id="ARBA00023125"/>
    </source>
</evidence>
<evidence type="ECO:0000256" key="5">
    <source>
        <dbReference type="ARBA" id="ARBA00022806"/>
    </source>
</evidence>
<evidence type="ECO:0000313" key="11">
    <source>
        <dbReference type="EMBL" id="UGS37841.1"/>
    </source>
</evidence>
<evidence type="ECO:0000256" key="2">
    <source>
        <dbReference type="ARBA" id="ARBA00022741"/>
    </source>
</evidence>
<dbReference type="InterPro" id="IPR011604">
    <property type="entry name" value="PDDEXK-like_dom_sf"/>
</dbReference>
<dbReference type="Gene3D" id="3.40.50.300">
    <property type="entry name" value="P-loop containing nucleotide triphosphate hydrolases"/>
    <property type="match status" value="2"/>
</dbReference>
<dbReference type="GO" id="GO:0003677">
    <property type="term" value="F:DNA binding"/>
    <property type="evidence" value="ECO:0007669"/>
    <property type="project" value="UniProtKB-KW"/>
</dbReference>
<protein>
    <submittedName>
        <fullName evidence="11">ATP-dependent helicase/deoxyribonuclease subunit B</fullName>
        <ecNumber evidence="11">3.6.4.12</ecNumber>
    </submittedName>
</protein>
<keyword evidence="5 11" id="KW-0347">Helicase</keyword>
<dbReference type="Pfam" id="PF12705">
    <property type="entry name" value="PDDEXK_1"/>
    <property type="match status" value="1"/>
</dbReference>
<dbReference type="PROSITE" id="PS51217">
    <property type="entry name" value="UVRD_HELICASE_CTER"/>
    <property type="match status" value="1"/>
</dbReference>
<keyword evidence="6" id="KW-0269">Exonuclease</keyword>
<reference evidence="11" key="1">
    <citation type="journal article" date="2022" name="Int. J. Syst. Evol. Microbiol.">
        <title>Pseudomonas aegrilactucae sp. nov. and Pseudomonas morbosilactucae sp. nov., pathogens causing bacterial rot of lettuce in Japan.</title>
        <authorList>
            <person name="Sawada H."/>
            <person name="Fujikawa T."/>
            <person name="Satou M."/>
        </authorList>
    </citation>
    <scope>NUCLEOTIDE SEQUENCE</scope>
    <source>
        <strain evidence="11">0166_1</strain>
    </source>
</reference>
<dbReference type="PANTHER" id="PTHR30591:SF1">
    <property type="entry name" value="RECBCD ENZYME SUBUNIT RECC"/>
    <property type="match status" value="1"/>
</dbReference>
<proteinExistence type="predicted"/>
<keyword evidence="1" id="KW-0540">Nuclease</keyword>
<dbReference type="InterPro" id="IPR014017">
    <property type="entry name" value="DNA_helicase_UvrD-like_C"/>
</dbReference>
<dbReference type="GO" id="GO:0003678">
    <property type="term" value="F:DNA helicase activity"/>
    <property type="evidence" value="ECO:0007669"/>
    <property type="project" value="UniProtKB-EC"/>
</dbReference>
<sequence>MPLTLLTGPANSAKARAVLGGVRASLERDSLLVVPTAADVERYRRELAADGLVIGARVLTFDGLLGEIARRVAVAGRPLGDVSRERVVASVVARADLRVMAASAATPGFAHAAQRFFAELEVARVDPARLAGALRAWAGGDGGRAAYGEEIARLYGAYRAMLDRLGRPDRELWALGALDALRLGPARWGATPVFFYGFDDLTPLELDAVDALGKRAGADVWVSLTFERGRAAFAGRARTVAELEPLADRRLEMEPEDRYYAPAARSALHALERRLFEEPAATASDPGVPGADPTAADPAAAPVVLLQAGGERAEAELVAAEVLDLLRRGVRAEEIAVVARSLDEMGALLERVLTDFGVPFALRRRVALAHTACGAGVLALLRCAALDATAADFVAYLRAPGVLEQRDRADALELQVRRRGLATAADALAVWCAEHDEPPGLRRVRMAAEEDAGALCEVLGEELSGMLAGVAASAPGRVLDRGGRAEAQAVAAGRAALDELAALSREAPPLAPAPADLAAQLGGVAAWRGEEPGPGLVTVCDPFALRARRVRALVLCGLQEGGFPRPATPEPFLADAERRELATASGVLLARHEDALDVERYLFYATVSRPEERLVLAARTADDDGDPAVPSFFLDDVRDVLGELPRRHRPLGAVAWPGGAPTARAAARAEAAAGPARRPAPIAALSAEPVLRGLRERPAWSPSALELWARCPVKWFVERYLDIEELEPDSEPLRRGSVAHETLERTLVALREETGSAKVRPETVGRARVLLRETLREVAARIRISPNPERLAAGARRLEADLERYLDAAARDGSIFEPAHIELSFGFQDEDPAGVPALELAAPDGPLRLRGRIDRVDVDPSGRQAQVIDYKTGRATEGGRWERDGSFQAAIYLRAATELLGLEPAGAFYQPLSGADGRRRGLIVEDADPDLDVVNSDRRPAGEVEQIMHTVIDLATAAAAQARAGALEPRPDNCGRDGCSYPGLCRCEAA</sequence>
<dbReference type="GO" id="GO:0006281">
    <property type="term" value="P:DNA repair"/>
    <property type="evidence" value="ECO:0007669"/>
    <property type="project" value="UniProtKB-KW"/>
</dbReference>
<gene>
    <name evidence="11" type="primary">addB</name>
    <name evidence="11" type="ORF">DSM104329_04262</name>
</gene>
<dbReference type="AlphaFoldDB" id="A0A9E6Y0S4"/>
<organism evidence="11 12">
    <name type="scientific">Capillimicrobium parvum</name>
    <dbReference type="NCBI Taxonomy" id="2884022"/>
    <lineage>
        <taxon>Bacteria</taxon>
        <taxon>Bacillati</taxon>
        <taxon>Actinomycetota</taxon>
        <taxon>Thermoleophilia</taxon>
        <taxon>Solirubrobacterales</taxon>
        <taxon>Capillimicrobiaceae</taxon>
        <taxon>Capillimicrobium</taxon>
    </lineage>
</organism>
<dbReference type="GO" id="GO:0004527">
    <property type="term" value="F:exonuclease activity"/>
    <property type="evidence" value="ECO:0007669"/>
    <property type="project" value="UniProtKB-KW"/>
</dbReference>
<evidence type="ECO:0000256" key="6">
    <source>
        <dbReference type="ARBA" id="ARBA00022839"/>
    </source>
</evidence>
<dbReference type="SUPFAM" id="SSF52540">
    <property type="entry name" value="P-loop containing nucleoside triphosphate hydrolases"/>
    <property type="match status" value="1"/>
</dbReference>
<dbReference type="InterPro" id="IPR027417">
    <property type="entry name" value="P-loop_NTPase"/>
</dbReference>
<evidence type="ECO:0000313" key="12">
    <source>
        <dbReference type="Proteomes" id="UP001162834"/>
    </source>
</evidence>
<feature type="domain" description="UvrD-like helicase C-terminal" evidence="10">
    <location>
        <begin position="272"/>
        <end position="529"/>
    </location>
</feature>
<evidence type="ECO:0000259" key="10">
    <source>
        <dbReference type="PROSITE" id="PS51217"/>
    </source>
</evidence>
<dbReference type="RefSeq" id="WP_259311883.1">
    <property type="nucleotide sequence ID" value="NZ_CP087164.1"/>
</dbReference>
<evidence type="ECO:0000256" key="9">
    <source>
        <dbReference type="ARBA" id="ARBA00023204"/>
    </source>
</evidence>
<keyword evidence="8" id="KW-0238">DNA-binding</keyword>
<evidence type="ECO:0000256" key="7">
    <source>
        <dbReference type="ARBA" id="ARBA00022840"/>
    </source>
</evidence>
<dbReference type="PANTHER" id="PTHR30591">
    <property type="entry name" value="RECBCD ENZYME SUBUNIT RECC"/>
    <property type="match status" value="1"/>
</dbReference>
<keyword evidence="3" id="KW-0227">DNA damage</keyword>
<name>A0A9E6Y0S4_9ACTN</name>
<evidence type="ECO:0000256" key="4">
    <source>
        <dbReference type="ARBA" id="ARBA00022801"/>
    </source>
</evidence>
<dbReference type="EMBL" id="CP087164">
    <property type="protein sequence ID" value="UGS37841.1"/>
    <property type="molecule type" value="Genomic_DNA"/>
</dbReference>